<dbReference type="InterPro" id="IPR001045">
    <property type="entry name" value="Spermi_synthase"/>
</dbReference>
<dbReference type="InterPro" id="IPR035246">
    <property type="entry name" value="Spermidine_synt_N"/>
</dbReference>
<dbReference type="PROSITE" id="PS01330">
    <property type="entry name" value="PABS_1"/>
    <property type="match status" value="1"/>
</dbReference>
<dbReference type="Proteomes" id="UP000003706">
    <property type="component" value="Unassembled WGS sequence"/>
</dbReference>
<comment type="catalytic activity">
    <reaction evidence="3 6">
        <text>S-adenosyl 3-(methylsulfanyl)propylamine + putrescine = S-methyl-5'-thioadenosine + spermidine + H(+)</text>
        <dbReference type="Rhea" id="RHEA:12721"/>
        <dbReference type="ChEBI" id="CHEBI:15378"/>
        <dbReference type="ChEBI" id="CHEBI:17509"/>
        <dbReference type="ChEBI" id="CHEBI:57443"/>
        <dbReference type="ChEBI" id="CHEBI:57834"/>
        <dbReference type="ChEBI" id="CHEBI:326268"/>
        <dbReference type="EC" id="2.5.1.16"/>
    </reaction>
</comment>
<dbReference type="OrthoDB" id="10538at2157"/>
<dbReference type="PROSITE" id="PS51006">
    <property type="entry name" value="PABS_2"/>
    <property type="match status" value="1"/>
</dbReference>
<comment type="function">
    <text evidence="3">Catalyzes the irreversible transfer of a propylamine group from the amino donor S-adenosylmethioninamine (decarboxy-AdoMet) to putrescine (1,4-diaminobutane) to yield spermidine.</text>
</comment>
<feature type="binding site" evidence="3">
    <location>
        <begin position="163"/>
        <end position="166"/>
    </location>
    <ligand>
        <name>spermidine</name>
        <dbReference type="ChEBI" id="CHEBI:57834"/>
    </ligand>
</feature>
<evidence type="ECO:0000313" key="8">
    <source>
        <dbReference type="EMBL" id="EHP84998.1"/>
    </source>
</evidence>
<evidence type="ECO:0000313" key="9">
    <source>
        <dbReference type="Proteomes" id="UP000003706"/>
    </source>
</evidence>
<evidence type="ECO:0000256" key="2">
    <source>
        <dbReference type="ARBA" id="ARBA00022679"/>
    </source>
</evidence>
<feature type="binding site" evidence="3">
    <location>
        <begin position="145"/>
        <end position="146"/>
    </location>
    <ligand>
        <name>S-methyl-5'-thioadenosine</name>
        <dbReference type="ChEBI" id="CHEBI:17509"/>
    </ligand>
</feature>
<proteinExistence type="inferred from homology"/>
<feature type="domain" description="PABS" evidence="7">
    <location>
        <begin position="10"/>
        <end position="244"/>
    </location>
</feature>
<accession>H1L0C8</accession>
<dbReference type="Gene3D" id="3.40.50.150">
    <property type="entry name" value="Vaccinia Virus protein VP39"/>
    <property type="match status" value="1"/>
</dbReference>
<comment type="pathway">
    <text evidence="3">Amine and polyamine biosynthesis; spermidine biosynthesis; spermidine from putrescine: step 1/1.</text>
</comment>
<dbReference type="RefSeq" id="WP_007044930.1">
    <property type="nucleotide sequence ID" value="NZ_AGJL01000041.1"/>
</dbReference>
<dbReference type="EMBL" id="AGJL01000041">
    <property type="protein sequence ID" value="EHP84998.1"/>
    <property type="molecule type" value="Genomic_DNA"/>
</dbReference>
<evidence type="ECO:0000256" key="4">
    <source>
        <dbReference type="PROSITE-ProRule" id="PRU00354"/>
    </source>
</evidence>
<dbReference type="PATRIC" id="fig|647171.4.peg.1464"/>
<feature type="binding site" evidence="3">
    <location>
        <position position="70"/>
    </location>
    <ligand>
        <name>spermidine</name>
        <dbReference type="ChEBI" id="CHEBI:57834"/>
    </ligand>
</feature>
<feature type="active site" description="Proton acceptor" evidence="3 4">
    <location>
        <position position="163"/>
    </location>
</feature>
<evidence type="ECO:0000256" key="1">
    <source>
        <dbReference type="ARBA" id="ARBA00007867"/>
    </source>
</evidence>
<organism evidence="8 9">
    <name type="scientific">Methanotorris formicicus Mc-S-70</name>
    <dbReference type="NCBI Taxonomy" id="647171"/>
    <lineage>
        <taxon>Archaea</taxon>
        <taxon>Methanobacteriati</taxon>
        <taxon>Methanobacteriota</taxon>
        <taxon>Methanomada group</taxon>
        <taxon>Methanococci</taxon>
        <taxon>Methanococcales</taxon>
        <taxon>Methanocaldococcaceae</taxon>
        <taxon>Methanotorris</taxon>
    </lineage>
</organism>
<dbReference type="SUPFAM" id="SSF53335">
    <property type="entry name" value="S-adenosyl-L-methionine-dependent methyltransferases"/>
    <property type="match status" value="1"/>
</dbReference>
<evidence type="ECO:0000256" key="6">
    <source>
        <dbReference type="RuleBase" id="RU003837"/>
    </source>
</evidence>
<sequence>MNKNNDFKCQLWFSEYHTKNFALSLRVRDVLFTGKSKYQEIQILDTYDFGKVLILDNTFQTTERDEFIYHELISHPALFTHPNPKKVLVIGGGDGGTVREVVKHESVERVDFVELDEKVLELCKKYMPSLSCEVENEKVNIIVGDGIKYVAECEEKYDVIIVDCPDPVGPAVGLFEKEFYKNVFKCLNDDGIMTQQTESPLYNLDLIKKIYAHLKDAGFSIVKPYVCSMPTYPSGFWCFTMASKKYNPLDVDENKIKERLEKISTKYYDEEVHKGVFLSSPKFLKDELKK</sequence>
<evidence type="ECO:0000259" key="7">
    <source>
        <dbReference type="PROSITE" id="PS51006"/>
    </source>
</evidence>
<dbReference type="InterPro" id="IPR030374">
    <property type="entry name" value="PABS"/>
</dbReference>
<name>H1L0C8_9EURY</name>
<dbReference type="Gene3D" id="2.30.140.10">
    <property type="entry name" value="Spermidine synthase, tetramerisation domain"/>
    <property type="match status" value="1"/>
</dbReference>
<keyword evidence="9" id="KW-1185">Reference proteome</keyword>
<dbReference type="UniPathway" id="UPA00248">
    <property type="reaction ID" value="UER00314"/>
</dbReference>
<dbReference type="NCBIfam" id="TIGR00417">
    <property type="entry name" value="speE"/>
    <property type="match status" value="1"/>
</dbReference>
<evidence type="ECO:0000256" key="5">
    <source>
        <dbReference type="RuleBase" id="RU003836"/>
    </source>
</evidence>
<dbReference type="InterPro" id="IPR030373">
    <property type="entry name" value="PABS_CS"/>
</dbReference>
<dbReference type="HAMAP" id="MF_00198">
    <property type="entry name" value="Spermidine_synth"/>
    <property type="match status" value="1"/>
</dbReference>
<dbReference type="GO" id="GO:0008295">
    <property type="term" value="P:spermidine biosynthetic process"/>
    <property type="evidence" value="ECO:0007669"/>
    <property type="project" value="UniProtKB-UniRule"/>
</dbReference>
<dbReference type="PANTHER" id="PTHR11558">
    <property type="entry name" value="SPERMIDINE/SPERMINE SYNTHASE"/>
    <property type="match status" value="1"/>
</dbReference>
<comment type="subunit">
    <text evidence="3">Homodimer or homotetramer.</text>
</comment>
<comment type="similarity">
    <text evidence="1 3 5">Belongs to the spermidine/spermine synthase family.</text>
</comment>
<dbReference type="GO" id="GO:0004766">
    <property type="term" value="F:spermidine synthase activity"/>
    <property type="evidence" value="ECO:0007669"/>
    <property type="project" value="UniProtKB-UniRule"/>
</dbReference>
<dbReference type="STRING" id="647171.MetfoDRAFT_1502"/>
<feature type="binding site" evidence="3">
    <location>
        <position position="170"/>
    </location>
    <ligand>
        <name>S-methyl-5'-thioadenosine</name>
        <dbReference type="ChEBI" id="CHEBI:17509"/>
    </ligand>
</feature>
<dbReference type="PANTHER" id="PTHR11558:SF11">
    <property type="entry name" value="SPERMIDINE SYNTHASE"/>
    <property type="match status" value="1"/>
</dbReference>
<keyword evidence="3 6" id="KW-0745">Spermidine biosynthesis</keyword>
<dbReference type="NCBIfam" id="NF002010">
    <property type="entry name" value="PRK00811.1"/>
    <property type="match status" value="1"/>
</dbReference>
<reference evidence="8 9" key="1">
    <citation type="submission" date="2011-09" db="EMBL/GenBank/DDBJ databases">
        <title>The draft genome of Methanotorris formicicus Mc-S-70.</title>
        <authorList>
            <consortium name="US DOE Joint Genome Institute (JGI-PGF)"/>
            <person name="Lucas S."/>
            <person name="Han J."/>
            <person name="Lapidus A."/>
            <person name="Cheng J.-F."/>
            <person name="Goodwin L."/>
            <person name="Pitluck S."/>
            <person name="Peters L."/>
            <person name="Land M.L."/>
            <person name="Hauser L."/>
            <person name="Sieprawska-Lupa M."/>
            <person name="Takai K."/>
            <person name="Miyazaki J."/>
            <person name="Whitman W."/>
            <person name="Woyke T.J."/>
        </authorList>
    </citation>
    <scope>NUCLEOTIDE SEQUENCE [LARGE SCALE GENOMIC DNA]</scope>
    <source>
        <strain evidence="8 9">Mc-S-70</strain>
    </source>
</reference>
<feature type="binding site" evidence="3">
    <location>
        <position position="94"/>
    </location>
    <ligand>
        <name>spermidine</name>
        <dbReference type="ChEBI" id="CHEBI:57834"/>
    </ligand>
</feature>
<dbReference type="CDD" id="cd02440">
    <property type="entry name" value="AdoMet_MTases"/>
    <property type="match status" value="1"/>
</dbReference>
<dbReference type="InterPro" id="IPR029063">
    <property type="entry name" value="SAM-dependent_MTases_sf"/>
</dbReference>
<dbReference type="Pfam" id="PF17284">
    <property type="entry name" value="Spermine_synt_N"/>
    <property type="match status" value="1"/>
</dbReference>
<evidence type="ECO:0000256" key="3">
    <source>
        <dbReference type="HAMAP-Rule" id="MF_00198"/>
    </source>
</evidence>
<keyword evidence="2 3" id="KW-0808">Transferase</keyword>
<feature type="binding site" evidence="3">
    <location>
        <position position="39"/>
    </location>
    <ligand>
        <name>S-methyl-5'-thioadenosine</name>
        <dbReference type="ChEBI" id="CHEBI:17509"/>
    </ligand>
</feature>
<protein>
    <recommendedName>
        <fullName evidence="3">Polyamine aminopropyltransferase</fullName>
    </recommendedName>
    <alternativeName>
        <fullName evidence="3">Putrescine aminopropyltransferase</fullName>
        <shortName evidence="3">PAPT</shortName>
    </alternativeName>
    <alternativeName>
        <fullName evidence="3">Spermidine synthase</fullName>
        <shortName evidence="3">SPDS</shortName>
        <shortName evidence="3">SPDSY</shortName>
        <ecNumber evidence="3">2.5.1.16</ecNumber>
    </alternativeName>
</protein>
<dbReference type="AlphaFoldDB" id="H1L0C8"/>
<feature type="binding site" evidence="3">
    <location>
        <position position="114"/>
    </location>
    <ligand>
        <name>S-methyl-5'-thioadenosine</name>
        <dbReference type="ChEBI" id="CHEBI:17509"/>
    </ligand>
</feature>
<dbReference type="EC" id="2.5.1.16" evidence="3"/>
<dbReference type="Pfam" id="PF01564">
    <property type="entry name" value="Spermine_synth"/>
    <property type="match status" value="1"/>
</dbReference>
<dbReference type="InterPro" id="IPR037163">
    <property type="entry name" value="Spermidine_synt_N_sf"/>
</dbReference>
<comment type="caution">
    <text evidence="8">The sequence shown here is derived from an EMBL/GenBank/DDBJ whole genome shotgun (WGS) entry which is preliminary data.</text>
</comment>
<keyword evidence="3 4" id="KW-0620">Polyamine biosynthesis</keyword>
<gene>
    <name evidence="3" type="primary">speE</name>
    <name evidence="8" type="ORF">MetfoDRAFT_1502</name>
</gene>